<reference evidence="1 2" key="2">
    <citation type="submission" date="2018-03" db="EMBL/GenBank/DDBJ databases">
        <authorList>
            <person name="Keele B.F."/>
        </authorList>
    </citation>
    <scope>NUCLEOTIDE SEQUENCE [LARGE SCALE GENOMIC DNA]</scope>
    <source>
        <strain evidence="1 2">D13</strain>
    </source>
</reference>
<dbReference type="Proteomes" id="UP000241074">
    <property type="component" value="Chromosome"/>
</dbReference>
<gene>
    <name evidence="1" type="ORF">C7S18_13055</name>
</gene>
<dbReference type="KEGG" id="xba:C7S18_13055"/>
<keyword evidence="2" id="KW-1185">Reference proteome</keyword>
<evidence type="ECO:0000313" key="1">
    <source>
        <dbReference type="EMBL" id="AVP98070.1"/>
    </source>
</evidence>
<dbReference type="OrthoDB" id="882812at2"/>
<name>A0A2P1PTC9_9GAMM</name>
<sequence length="129" mass="14593">MSYDLMLFLPKAAPQREAAFFDWFDEQTEWEEDHDYQSESVSAPALRACFAELSAQFPVLGKKRRSDFEAEYSFGGVMILAAFSFKQQQAALDLAKRLAGKHQLGLFEASSDDGWIWVPDGQGGMRAMR</sequence>
<dbReference type="RefSeq" id="WP_106891990.1">
    <property type="nucleotide sequence ID" value="NZ_CP027860.1"/>
</dbReference>
<dbReference type="EMBL" id="CP027860">
    <property type="protein sequence ID" value="AVP98070.1"/>
    <property type="molecule type" value="Genomic_DNA"/>
</dbReference>
<evidence type="ECO:0000313" key="2">
    <source>
        <dbReference type="Proteomes" id="UP000241074"/>
    </source>
</evidence>
<dbReference type="AlphaFoldDB" id="A0A2P1PTC9"/>
<protein>
    <submittedName>
        <fullName evidence="1">Uncharacterized protein</fullName>
    </submittedName>
</protein>
<organism evidence="1 2">
    <name type="scientific">Ahniella affigens</name>
    <dbReference type="NCBI Taxonomy" id="2021234"/>
    <lineage>
        <taxon>Bacteria</taxon>
        <taxon>Pseudomonadati</taxon>
        <taxon>Pseudomonadota</taxon>
        <taxon>Gammaproteobacteria</taxon>
        <taxon>Lysobacterales</taxon>
        <taxon>Rhodanobacteraceae</taxon>
        <taxon>Ahniella</taxon>
    </lineage>
</organism>
<proteinExistence type="predicted"/>
<reference evidence="1 2" key="1">
    <citation type="submission" date="2018-03" db="EMBL/GenBank/DDBJ databases">
        <title>Ahniella affigens gen. nov., sp. nov., a gammaproteobacterium isolated from sandy soil near a stream.</title>
        <authorList>
            <person name="Ko Y."/>
            <person name="Kim J.-H."/>
        </authorList>
    </citation>
    <scope>NUCLEOTIDE SEQUENCE [LARGE SCALE GENOMIC DNA]</scope>
    <source>
        <strain evidence="1 2">D13</strain>
    </source>
</reference>
<accession>A0A2P1PTC9</accession>